<feature type="signal peptide" evidence="1">
    <location>
        <begin position="1"/>
        <end position="20"/>
    </location>
</feature>
<feature type="chain" id="PRO_5043971337" evidence="1">
    <location>
        <begin position="21"/>
        <end position="212"/>
    </location>
</feature>
<keyword evidence="3" id="KW-1185">Reference proteome</keyword>
<dbReference type="SUPFAM" id="SSF53955">
    <property type="entry name" value="Lysozyme-like"/>
    <property type="match status" value="1"/>
</dbReference>
<name>A0AAX4JIK2_9MICR</name>
<gene>
    <name evidence="2" type="ORF">VNE69_12166</name>
</gene>
<dbReference type="Proteomes" id="UP001334084">
    <property type="component" value="Chromosome 12"/>
</dbReference>
<protein>
    <submittedName>
        <fullName evidence="2">Spore wall protein 25-like</fullName>
    </submittedName>
</protein>
<evidence type="ECO:0000313" key="2">
    <source>
        <dbReference type="EMBL" id="WUR05181.1"/>
    </source>
</evidence>
<proteinExistence type="predicted"/>
<dbReference type="RefSeq" id="XP_065331326.1">
    <property type="nucleotide sequence ID" value="XM_065475254.1"/>
</dbReference>
<dbReference type="Gene3D" id="1.10.530.10">
    <property type="match status" value="1"/>
</dbReference>
<keyword evidence="1" id="KW-0732">Signal</keyword>
<accession>A0AAX4JIK2</accession>
<organism evidence="2 3">
    <name type="scientific">Vairimorpha necatrix</name>
    <dbReference type="NCBI Taxonomy" id="6039"/>
    <lineage>
        <taxon>Eukaryota</taxon>
        <taxon>Fungi</taxon>
        <taxon>Fungi incertae sedis</taxon>
        <taxon>Microsporidia</taxon>
        <taxon>Nosematidae</taxon>
        <taxon>Vairimorpha</taxon>
    </lineage>
</organism>
<dbReference type="GeneID" id="90543028"/>
<dbReference type="KEGG" id="vnx:VNE69_12166"/>
<reference evidence="2" key="1">
    <citation type="journal article" date="2024" name="BMC Genomics">
        <title>Functional annotation of a divergent genome using sequence and structure-based similarity.</title>
        <authorList>
            <person name="Svedberg D."/>
            <person name="Winiger R.R."/>
            <person name="Berg A."/>
            <person name="Sharma H."/>
            <person name="Tellgren-Roth C."/>
            <person name="Debrunner-Vossbrinck B.A."/>
            <person name="Vossbrinck C.R."/>
            <person name="Barandun J."/>
        </authorList>
    </citation>
    <scope>NUCLEOTIDE SEQUENCE</scope>
    <source>
        <strain evidence="2">Illinois isolate</strain>
    </source>
</reference>
<sequence>MLSLLLISLVSCSNFGDYRALNTDCCNRSKKSSYKEYSYDKPCHYSWNFERFVEKTIKTFRYDFTYTDYELLKCILYYIWECIGRKDKNKLALFVASSLHNTSYYKTFEERCSNDKYKSRGLLMIRGYENYAYLSELSCNDYIECPKLLAIPRYDTVCDTIKFWKEKLRGIYTFDNMMRSFRIQSWIENPNHLDIQNWRCMYEKLKWAYHEK</sequence>
<dbReference type="InterPro" id="IPR023346">
    <property type="entry name" value="Lysozyme-like_dom_sf"/>
</dbReference>
<evidence type="ECO:0000256" key="1">
    <source>
        <dbReference type="SAM" id="SignalP"/>
    </source>
</evidence>
<dbReference type="AlphaFoldDB" id="A0AAX4JIK2"/>
<evidence type="ECO:0000313" key="3">
    <source>
        <dbReference type="Proteomes" id="UP001334084"/>
    </source>
</evidence>
<dbReference type="EMBL" id="CP142737">
    <property type="protein sequence ID" value="WUR05181.1"/>
    <property type="molecule type" value="Genomic_DNA"/>
</dbReference>